<gene>
    <name evidence="6" type="primary">LOC114245876</name>
</gene>
<dbReference type="Gene3D" id="3.30.497.10">
    <property type="entry name" value="Antithrombin, subunit I, domain 2"/>
    <property type="match status" value="1"/>
</dbReference>
<dbReference type="RefSeq" id="XP_028033986.1">
    <property type="nucleotide sequence ID" value="XM_028178185.1"/>
</dbReference>
<dbReference type="PANTHER" id="PTHR11461">
    <property type="entry name" value="SERINE PROTEASE INHIBITOR, SERPIN"/>
    <property type="match status" value="1"/>
</dbReference>
<evidence type="ECO:0000256" key="1">
    <source>
        <dbReference type="ARBA" id="ARBA00009500"/>
    </source>
</evidence>
<evidence type="ECO:0000256" key="3">
    <source>
        <dbReference type="ARBA" id="ARBA00022900"/>
    </source>
</evidence>
<dbReference type="Proteomes" id="UP000504629">
    <property type="component" value="Unplaced"/>
</dbReference>
<dbReference type="GO" id="GO:0004867">
    <property type="term" value="F:serine-type endopeptidase inhibitor activity"/>
    <property type="evidence" value="ECO:0007669"/>
    <property type="project" value="UniProtKB-KW"/>
</dbReference>
<dbReference type="Pfam" id="PF00079">
    <property type="entry name" value="Serpin"/>
    <property type="match status" value="1"/>
</dbReference>
<dbReference type="AlphaFoldDB" id="A0A6J2JVY0"/>
<name>A0A6J2JVY0_BOMMA</name>
<dbReference type="PANTHER" id="PTHR11461:SF211">
    <property type="entry name" value="GH10112P-RELATED"/>
    <property type="match status" value="1"/>
</dbReference>
<evidence type="ECO:0000259" key="4">
    <source>
        <dbReference type="Pfam" id="PF00079"/>
    </source>
</evidence>
<keyword evidence="5" id="KW-1185">Reference proteome</keyword>
<sequence>MKIRTAIKQTLFLYKSKLLNLLSLELYNKRTMFRILALCCVLTLMLVEANRDLLEAKKRLDAANSRIIGEFLYQGAKRNPGEIYTSALLPILAAAGQLALFCREKTCDQLFNFLNLKYKAEILVLFPILRKTLFDESLIGSPSLNLNVYADEDNKFCKAFTQSYYKTFEGKTRLVDYSDPVRAAKEINNEVKEEGSGNFKSLISSKMIKEGAGLNFVSTYEQTVIYDDQFIFKKNVTIKFKSGRKVTNVPGIAGEGIVKYADLKDFDAKSYELVGEGEVYSYLILVPNKPDGLLGLLDKLRSPTAFGDILERGEEVCAKVSILYRDFIAKIDLGKSARESNYLEGAFEEGGLQLRGVSQKCNKTYISSVLHEVSLKLGFGNGYKASKCSKFDVELVTNRPHLYFVTYTKKVSPSRTPIIGVVVDVTSN</sequence>
<accession>A0A6J2JVY0</accession>
<reference evidence="6" key="1">
    <citation type="submission" date="2025-08" db="UniProtKB">
        <authorList>
            <consortium name="RefSeq"/>
        </authorList>
    </citation>
    <scope>IDENTIFICATION</scope>
    <source>
        <tissue evidence="6">Silk gland</tissue>
    </source>
</reference>
<dbReference type="GO" id="GO:0005615">
    <property type="term" value="C:extracellular space"/>
    <property type="evidence" value="ECO:0007669"/>
    <property type="project" value="InterPro"/>
</dbReference>
<organism evidence="5 6">
    <name type="scientific">Bombyx mandarina</name>
    <name type="common">Wild silk moth</name>
    <name type="synonym">Wild silkworm</name>
    <dbReference type="NCBI Taxonomy" id="7092"/>
    <lineage>
        <taxon>Eukaryota</taxon>
        <taxon>Metazoa</taxon>
        <taxon>Ecdysozoa</taxon>
        <taxon>Arthropoda</taxon>
        <taxon>Hexapoda</taxon>
        <taxon>Insecta</taxon>
        <taxon>Pterygota</taxon>
        <taxon>Neoptera</taxon>
        <taxon>Endopterygota</taxon>
        <taxon>Lepidoptera</taxon>
        <taxon>Glossata</taxon>
        <taxon>Ditrysia</taxon>
        <taxon>Bombycoidea</taxon>
        <taxon>Bombycidae</taxon>
        <taxon>Bombycinae</taxon>
        <taxon>Bombyx</taxon>
    </lineage>
</organism>
<keyword evidence="2" id="KW-0646">Protease inhibitor</keyword>
<dbReference type="InterPro" id="IPR000215">
    <property type="entry name" value="Serpin_fam"/>
</dbReference>
<evidence type="ECO:0000313" key="5">
    <source>
        <dbReference type="Proteomes" id="UP000504629"/>
    </source>
</evidence>
<feature type="domain" description="Serpin" evidence="4">
    <location>
        <begin position="90"/>
        <end position="410"/>
    </location>
</feature>
<dbReference type="SUPFAM" id="SSF56574">
    <property type="entry name" value="Serpins"/>
    <property type="match status" value="1"/>
</dbReference>
<dbReference type="InterPro" id="IPR042178">
    <property type="entry name" value="Serpin_sf_1"/>
</dbReference>
<dbReference type="InterPro" id="IPR036186">
    <property type="entry name" value="Serpin_sf"/>
</dbReference>
<dbReference type="KEGG" id="bman:114245876"/>
<dbReference type="InterPro" id="IPR023796">
    <property type="entry name" value="Serpin_dom"/>
</dbReference>
<protein>
    <submittedName>
        <fullName evidence="6">Alaserpin-like</fullName>
    </submittedName>
</protein>
<dbReference type="OrthoDB" id="671595at2759"/>
<proteinExistence type="inferred from homology"/>
<evidence type="ECO:0000256" key="2">
    <source>
        <dbReference type="ARBA" id="ARBA00022690"/>
    </source>
</evidence>
<keyword evidence="3" id="KW-0722">Serine protease inhibitor</keyword>
<dbReference type="GeneID" id="114245876"/>
<evidence type="ECO:0000313" key="6">
    <source>
        <dbReference type="RefSeq" id="XP_028033986.1"/>
    </source>
</evidence>
<comment type="similarity">
    <text evidence="1">Belongs to the serpin family.</text>
</comment>